<protein>
    <submittedName>
        <fullName evidence="1">Uncharacterized protein</fullName>
    </submittedName>
</protein>
<sequence length="289" mass="32322">MAASLGLQKPTDAINDLTLQNSEQLEYYIRQQRNARSRMPSLDLQTVEGLTETTTPAELIKELVNTMTPTELADELANNMTPAGLSKLNSHICSRFNGNSRFLKLPPELRNRIYYLAALDALPAHIDFQTQLPPGLLTTCRQIRDEFASIYLSDAIMTLERLVSPKEESPPRWQRMAEQRVLQALLDVRFHKQSRSFRQLFGGRGPVCYANIADDASRGDLHQARRAVELVVATRSADFTSAKGVLVFTADCGERSRIVWQSAGTRCWNKTVAPTRSRDAEASHVGPPP</sequence>
<dbReference type="AlphaFoldDB" id="A0AAV9JL85"/>
<dbReference type="Proteomes" id="UP001324427">
    <property type="component" value="Unassembled WGS sequence"/>
</dbReference>
<organism evidence="1 2">
    <name type="scientific">Oleoguttula mirabilis</name>
    <dbReference type="NCBI Taxonomy" id="1507867"/>
    <lineage>
        <taxon>Eukaryota</taxon>
        <taxon>Fungi</taxon>
        <taxon>Dikarya</taxon>
        <taxon>Ascomycota</taxon>
        <taxon>Pezizomycotina</taxon>
        <taxon>Dothideomycetes</taxon>
        <taxon>Dothideomycetidae</taxon>
        <taxon>Mycosphaerellales</taxon>
        <taxon>Teratosphaeriaceae</taxon>
        <taxon>Oleoguttula</taxon>
    </lineage>
</organism>
<comment type="caution">
    <text evidence="1">The sequence shown here is derived from an EMBL/GenBank/DDBJ whole genome shotgun (WGS) entry which is preliminary data.</text>
</comment>
<gene>
    <name evidence="1" type="ORF">LTR36_003442</name>
</gene>
<accession>A0AAV9JL85</accession>
<evidence type="ECO:0000313" key="1">
    <source>
        <dbReference type="EMBL" id="KAK4545262.1"/>
    </source>
</evidence>
<reference evidence="1 2" key="1">
    <citation type="submission" date="2021-11" db="EMBL/GenBank/DDBJ databases">
        <title>Black yeast isolated from Biological Soil Crust.</title>
        <authorList>
            <person name="Kurbessoian T."/>
        </authorList>
    </citation>
    <scope>NUCLEOTIDE SEQUENCE [LARGE SCALE GENOMIC DNA]</scope>
    <source>
        <strain evidence="1 2">CCFEE 5522</strain>
    </source>
</reference>
<dbReference type="EMBL" id="JAVFHQ010000020">
    <property type="protein sequence ID" value="KAK4545262.1"/>
    <property type="molecule type" value="Genomic_DNA"/>
</dbReference>
<keyword evidence="2" id="KW-1185">Reference proteome</keyword>
<proteinExistence type="predicted"/>
<evidence type="ECO:0000313" key="2">
    <source>
        <dbReference type="Proteomes" id="UP001324427"/>
    </source>
</evidence>
<name>A0AAV9JL85_9PEZI</name>